<dbReference type="OrthoDB" id="4846903at2"/>
<name>A0A560WFV4_9MICO</name>
<evidence type="ECO:0000313" key="2">
    <source>
        <dbReference type="Proteomes" id="UP000315628"/>
    </source>
</evidence>
<dbReference type="AlphaFoldDB" id="A0A560WFV4"/>
<keyword evidence="2" id="KW-1185">Reference proteome</keyword>
<evidence type="ECO:0000313" key="1">
    <source>
        <dbReference type="EMBL" id="TWD16571.1"/>
    </source>
</evidence>
<proteinExistence type="predicted"/>
<organism evidence="1 2">
    <name type="scientific">Marihabitans asiaticum</name>
    <dbReference type="NCBI Taxonomy" id="415218"/>
    <lineage>
        <taxon>Bacteria</taxon>
        <taxon>Bacillati</taxon>
        <taxon>Actinomycetota</taxon>
        <taxon>Actinomycetes</taxon>
        <taxon>Micrococcales</taxon>
        <taxon>Intrasporangiaceae</taxon>
        <taxon>Marihabitans</taxon>
    </lineage>
</organism>
<comment type="caution">
    <text evidence="1">The sequence shown here is derived from an EMBL/GenBank/DDBJ whole genome shotgun (WGS) entry which is preliminary data.</text>
</comment>
<sequence>MQLHTTTLIHDLPLTLASQVAEPLIAAVDDEDTAMPADLRSWLVSLRLLNGVPFANLVADTELLPMESIRWFYLDRRWTDALVQGALSVGTVTTDDRVDLSAAYPAIRAELDTEERNVRRLAGTARFGGQVGAVSGFILRSAAVAGWPGLHVRAFSVDPDEADDARYADDDPRRLRLLRLERLAPGVLFCLIDGIPEVVHLEEPRQGVQFGVDMEIDGSGATAVVPPRDRDSFEYLNEDPVPVMFRSLPGASGVIDIEQLEKDLAELHGTGAQDSLDSAEYALQMIRFPWRQVWGDDESAQYASVFKATVSYINWATIAHDGG</sequence>
<dbReference type="EMBL" id="VIUW01000001">
    <property type="protein sequence ID" value="TWD16571.1"/>
    <property type="molecule type" value="Genomic_DNA"/>
</dbReference>
<accession>A0A560WFV4</accession>
<dbReference type="RefSeq" id="WP_144854656.1">
    <property type="nucleotide sequence ID" value="NZ_BAAAYT010000001.1"/>
</dbReference>
<dbReference type="Proteomes" id="UP000315628">
    <property type="component" value="Unassembled WGS sequence"/>
</dbReference>
<reference evidence="1 2" key="1">
    <citation type="submission" date="2019-06" db="EMBL/GenBank/DDBJ databases">
        <title>Sequencing the genomes of 1000 actinobacteria strains.</title>
        <authorList>
            <person name="Klenk H.-P."/>
        </authorList>
    </citation>
    <scope>NUCLEOTIDE SEQUENCE [LARGE SCALE GENOMIC DNA]</scope>
    <source>
        <strain evidence="1 2">DSM 18935</strain>
    </source>
</reference>
<protein>
    <submittedName>
        <fullName evidence="1">Uncharacterized protein</fullName>
    </submittedName>
</protein>
<gene>
    <name evidence="1" type="ORF">FB557_0095</name>
</gene>